<organism evidence="2 3">
    <name type="scientific">Caerostris extrusa</name>
    <name type="common">Bark spider</name>
    <name type="synonym">Caerostris bankana</name>
    <dbReference type="NCBI Taxonomy" id="172846"/>
    <lineage>
        <taxon>Eukaryota</taxon>
        <taxon>Metazoa</taxon>
        <taxon>Ecdysozoa</taxon>
        <taxon>Arthropoda</taxon>
        <taxon>Chelicerata</taxon>
        <taxon>Arachnida</taxon>
        <taxon>Araneae</taxon>
        <taxon>Araneomorphae</taxon>
        <taxon>Entelegynae</taxon>
        <taxon>Araneoidea</taxon>
        <taxon>Araneidae</taxon>
        <taxon>Caerostris</taxon>
    </lineage>
</organism>
<keyword evidence="3" id="KW-1185">Reference proteome</keyword>
<evidence type="ECO:0000313" key="2">
    <source>
        <dbReference type="EMBL" id="GIY73133.1"/>
    </source>
</evidence>
<dbReference type="Proteomes" id="UP001054945">
    <property type="component" value="Unassembled WGS sequence"/>
</dbReference>
<evidence type="ECO:0000313" key="3">
    <source>
        <dbReference type="Proteomes" id="UP001054945"/>
    </source>
</evidence>
<dbReference type="AlphaFoldDB" id="A0AAV4VSN9"/>
<sequence length="101" mass="11611">MCIIFHLPKRNHFKPEENPKKRTIHIAIQTERLEFVSPRCALAKRKNLQGRSTFPGGRERRRGLLPVPENKSRAPKAQNKPLPAAFPLFSGMSRFGRHNSN</sequence>
<feature type="region of interest" description="Disordered" evidence="1">
    <location>
        <begin position="50"/>
        <end position="101"/>
    </location>
</feature>
<reference evidence="2 3" key="1">
    <citation type="submission" date="2021-06" db="EMBL/GenBank/DDBJ databases">
        <title>Caerostris extrusa draft genome.</title>
        <authorList>
            <person name="Kono N."/>
            <person name="Arakawa K."/>
        </authorList>
    </citation>
    <scope>NUCLEOTIDE SEQUENCE [LARGE SCALE GENOMIC DNA]</scope>
</reference>
<protein>
    <submittedName>
        <fullName evidence="2">Uncharacterized protein</fullName>
    </submittedName>
</protein>
<gene>
    <name evidence="2" type="ORF">CEXT_503561</name>
</gene>
<evidence type="ECO:0000256" key="1">
    <source>
        <dbReference type="SAM" id="MobiDB-lite"/>
    </source>
</evidence>
<accession>A0AAV4VSN9</accession>
<proteinExistence type="predicted"/>
<comment type="caution">
    <text evidence="2">The sequence shown here is derived from an EMBL/GenBank/DDBJ whole genome shotgun (WGS) entry which is preliminary data.</text>
</comment>
<dbReference type="EMBL" id="BPLR01015037">
    <property type="protein sequence ID" value="GIY73133.1"/>
    <property type="molecule type" value="Genomic_DNA"/>
</dbReference>
<name>A0AAV4VSN9_CAEEX</name>